<dbReference type="SUPFAM" id="SSF53187">
    <property type="entry name" value="Zn-dependent exopeptidases"/>
    <property type="match status" value="1"/>
</dbReference>
<reference evidence="4 5" key="1">
    <citation type="submission" date="2018-05" db="EMBL/GenBank/DDBJ databases">
        <title>Acuticoccus sediminis sp. nov., isolated from deep-sea sediment of Indian Ocean.</title>
        <authorList>
            <person name="Liu X."/>
            <person name="Lai Q."/>
            <person name="Du Y."/>
            <person name="Sun F."/>
            <person name="Zhang X."/>
            <person name="Wang S."/>
            <person name="Shao Z."/>
        </authorList>
    </citation>
    <scope>NUCLEOTIDE SEQUENCE [LARGE SCALE GENOMIC DNA]</scope>
    <source>
        <strain evidence="4 5">PTG4-2</strain>
    </source>
</reference>
<dbReference type="EMBL" id="QHHQ01000001">
    <property type="protein sequence ID" value="RAI03797.1"/>
    <property type="molecule type" value="Genomic_DNA"/>
</dbReference>
<dbReference type="Pfam" id="PF07687">
    <property type="entry name" value="M20_dimer"/>
    <property type="match status" value="1"/>
</dbReference>
<dbReference type="Pfam" id="PF01546">
    <property type="entry name" value="Peptidase_M20"/>
    <property type="match status" value="1"/>
</dbReference>
<dbReference type="Gene3D" id="3.40.630.10">
    <property type="entry name" value="Zn peptidases"/>
    <property type="match status" value="1"/>
</dbReference>
<gene>
    <name evidence="4" type="ORF">DLJ53_04805</name>
</gene>
<feature type="domain" description="Peptidase M20 dimerisation" evidence="3">
    <location>
        <begin position="199"/>
        <end position="324"/>
    </location>
</feature>
<name>A0A8B2NUC8_9HYPH</name>
<comment type="caution">
    <text evidence="4">The sequence shown here is derived from an EMBL/GenBank/DDBJ whole genome shotgun (WGS) entry which is preliminary data.</text>
</comment>
<organism evidence="4 5">
    <name type="scientific">Acuticoccus sediminis</name>
    <dbReference type="NCBI Taxonomy" id="2184697"/>
    <lineage>
        <taxon>Bacteria</taxon>
        <taxon>Pseudomonadati</taxon>
        <taxon>Pseudomonadota</taxon>
        <taxon>Alphaproteobacteria</taxon>
        <taxon>Hyphomicrobiales</taxon>
        <taxon>Amorphaceae</taxon>
        <taxon>Acuticoccus</taxon>
    </lineage>
</organism>
<dbReference type="InterPro" id="IPR011650">
    <property type="entry name" value="Peptidase_M20_dimer"/>
</dbReference>
<keyword evidence="2" id="KW-0378">Hydrolase</keyword>
<evidence type="ECO:0000313" key="4">
    <source>
        <dbReference type="EMBL" id="RAI03797.1"/>
    </source>
</evidence>
<dbReference type="SUPFAM" id="SSF55031">
    <property type="entry name" value="Bacterial exopeptidase dimerisation domain"/>
    <property type="match status" value="1"/>
</dbReference>
<dbReference type="GO" id="GO:0016787">
    <property type="term" value="F:hydrolase activity"/>
    <property type="evidence" value="ECO:0007669"/>
    <property type="project" value="UniProtKB-KW"/>
</dbReference>
<evidence type="ECO:0000256" key="2">
    <source>
        <dbReference type="ARBA" id="ARBA00022801"/>
    </source>
</evidence>
<dbReference type="AlphaFoldDB" id="A0A8B2NUC8"/>
<dbReference type="OrthoDB" id="9809784at2"/>
<dbReference type="GO" id="GO:0046872">
    <property type="term" value="F:metal ion binding"/>
    <property type="evidence" value="ECO:0007669"/>
    <property type="project" value="UniProtKB-KW"/>
</dbReference>
<keyword evidence="5" id="KW-1185">Reference proteome</keyword>
<sequence length="422" mass="44683">MTSAETDTVTHSDDDLIAFARSRQDALVALTRALVRVPSETPPSDTAAVVEVARQALADVPGLDMRVVESVPPVQNLVARLPGGKPGPTLVLSGHLDTYPIGERAAWTQDPLGGEIVEGRLYGRGSGDMKGGCAALMETVRIFAEHMRPFPGELLLVLAGDEERMGELGTQWLIDNVPEVTGDGVIVADVGGPALPRLGEKGMLWVELTAEGQQAHGAHVHAGRNAVDAMIDALSDLRALEDLPATAPEEADRVMREAATKEGADGPAARRTMQRVTVNVGTFSGGVSPNLVPARAQAALDIRIPLGVSLERLRDALSAIMARHPAVRWEETRAYEPTWTPLASPIARAMTGAAEAMFGPRAVVDMRVGGSDSRLWRRAGFDTVCHGLTALNLGAPDECCAVDELSTITAVQCLAARRFLGA</sequence>
<evidence type="ECO:0000259" key="3">
    <source>
        <dbReference type="Pfam" id="PF07687"/>
    </source>
</evidence>
<accession>A0A8B2NUC8</accession>
<dbReference type="InterPro" id="IPR002933">
    <property type="entry name" value="Peptidase_M20"/>
</dbReference>
<evidence type="ECO:0000313" key="5">
    <source>
        <dbReference type="Proteomes" id="UP000249590"/>
    </source>
</evidence>
<protein>
    <submittedName>
        <fullName evidence="4">Peptidase M20</fullName>
    </submittedName>
</protein>
<dbReference type="InterPro" id="IPR036264">
    <property type="entry name" value="Bact_exopeptidase_dim_dom"/>
</dbReference>
<proteinExistence type="predicted"/>
<evidence type="ECO:0000256" key="1">
    <source>
        <dbReference type="ARBA" id="ARBA00022723"/>
    </source>
</evidence>
<dbReference type="Gene3D" id="3.30.70.360">
    <property type="match status" value="1"/>
</dbReference>
<dbReference type="InterPro" id="IPR050072">
    <property type="entry name" value="Peptidase_M20A"/>
</dbReference>
<dbReference type="PANTHER" id="PTHR43808:SF32">
    <property type="entry name" value="ARGE_DAPE-RELATED DEACYLASE"/>
    <property type="match status" value="1"/>
</dbReference>
<dbReference type="Proteomes" id="UP000249590">
    <property type="component" value="Unassembled WGS sequence"/>
</dbReference>
<keyword evidence="1" id="KW-0479">Metal-binding</keyword>
<dbReference type="RefSeq" id="WP_111342792.1">
    <property type="nucleotide sequence ID" value="NZ_JAIWKD010000001.1"/>
</dbReference>
<dbReference type="PANTHER" id="PTHR43808">
    <property type="entry name" value="ACETYLORNITHINE DEACETYLASE"/>
    <property type="match status" value="1"/>
</dbReference>